<dbReference type="EMBL" id="JARKHS020021607">
    <property type="protein sequence ID" value="KAK8770135.1"/>
    <property type="molecule type" value="Genomic_DNA"/>
</dbReference>
<evidence type="ECO:0000313" key="2">
    <source>
        <dbReference type="EMBL" id="KAK8770135.1"/>
    </source>
</evidence>
<dbReference type="AlphaFoldDB" id="A0AAQ4E5Z9"/>
<sequence>MIVIHVLLFATMGSLASCASRRIMCDECWNPNEEKRKCEPNYMDEDTCPDTPYTYCLEGKCVCHCKYGFFRTMDFKCVPERECRK</sequence>
<proteinExistence type="predicted"/>
<organism evidence="2 3">
    <name type="scientific">Amblyomma americanum</name>
    <name type="common">Lone star tick</name>
    <dbReference type="NCBI Taxonomy" id="6943"/>
    <lineage>
        <taxon>Eukaryota</taxon>
        <taxon>Metazoa</taxon>
        <taxon>Ecdysozoa</taxon>
        <taxon>Arthropoda</taxon>
        <taxon>Chelicerata</taxon>
        <taxon>Arachnida</taxon>
        <taxon>Acari</taxon>
        <taxon>Parasitiformes</taxon>
        <taxon>Ixodida</taxon>
        <taxon>Ixodoidea</taxon>
        <taxon>Ixodidae</taxon>
        <taxon>Amblyomminae</taxon>
        <taxon>Amblyomma</taxon>
    </lineage>
</organism>
<accession>A0AAQ4E5Z9</accession>
<dbReference type="Proteomes" id="UP001321473">
    <property type="component" value="Unassembled WGS sequence"/>
</dbReference>
<evidence type="ECO:0000313" key="3">
    <source>
        <dbReference type="Proteomes" id="UP001321473"/>
    </source>
</evidence>
<keyword evidence="1" id="KW-0732">Signal</keyword>
<gene>
    <name evidence="2" type="ORF">V5799_013400</name>
</gene>
<evidence type="ECO:0000256" key="1">
    <source>
        <dbReference type="SAM" id="SignalP"/>
    </source>
</evidence>
<evidence type="ECO:0008006" key="4">
    <source>
        <dbReference type="Google" id="ProtNLM"/>
    </source>
</evidence>
<feature type="chain" id="PRO_5042822365" description="TIL domain-containing protein" evidence="1">
    <location>
        <begin position="17"/>
        <end position="85"/>
    </location>
</feature>
<feature type="signal peptide" evidence="1">
    <location>
        <begin position="1"/>
        <end position="16"/>
    </location>
</feature>
<name>A0AAQ4E5Z9_AMBAM</name>
<keyword evidence="3" id="KW-1185">Reference proteome</keyword>
<protein>
    <recommendedName>
        <fullName evidence="4">TIL domain-containing protein</fullName>
    </recommendedName>
</protein>
<reference evidence="2 3" key="1">
    <citation type="journal article" date="2023" name="Arcadia Sci">
        <title>De novo assembly of a long-read Amblyomma americanum tick genome.</title>
        <authorList>
            <person name="Chou S."/>
            <person name="Poskanzer K.E."/>
            <person name="Rollins M."/>
            <person name="Thuy-Boun P.S."/>
        </authorList>
    </citation>
    <scope>NUCLEOTIDE SEQUENCE [LARGE SCALE GENOMIC DNA]</scope>
    <source>
        <strain evidence="2">F_SG_1</strain>
        <tissue evidence="2">Salivary glands</tissue>
    </source>
</reference>
<comment type="caution">
    <text evidence="2">The sequence shown here is derived from an EMBL/GenBank/DDBJ whole genome shotgun (WGS) entry which is preliminary data.</text>
</comment>